<organism evidence="1">
    <name type="scientific">viral metagenome</name>
    <dbReference type="NCBI Taxonomy" id="1070528"/>
    <lineage>
        <taxon>unclassified sequences</taxon>
        <taxon>metagenomes</taxon>
        <taxon>organismal metagenomes</taxon>
    </lineage>
</organism>
<accession>A0A6C0F9D8</accession>
<reference evidence="1" key="1">
    <citation type="journal article" date="2020" name="Nature">
        <title>Giant virus diversity and host interactions through global metagenomics.</title>
        <authorList>
            <person name="Schulz F."/>
            <person name="Roux S."/>
            <person name="Paez-Espino D."/>
            <person name="Jungbluth S."/>
            <person name="Walsh D.A."/>
            <person name="Denef V.J."/>
            <person name="McMahon K.D."/>
            <person name="Konstantinidis K.T."/>
            <person name="Eloe-Fadrosh E.A."/>
            <person name="Kyrpides N.C."/>
            <person name="Woyke T."/>
        </authorList>
    </citation>
    <scope>NUCLEOTIDE SEQUENCE</scope>
    <source>
        <strain evidence="1">GVMAG-S-ERX555997-44</strain>
    </source>
</reference>
<proteinExistence type="predicted"/>
<dbReference type="EMBL" id="MN738806">
    <property type="protein sequence ID" value="QHT37694.1"/>
    <property type="molecule type" value="Genomic_DNA"/>
</dbReference>
<dbReference type="AlphaFoldDB" id="A0A6C0F9D8"/>
<name>A0A6C0F9D8_9ZZZZ</name>
<sequence length="94" mass="11741">MYLRSNIENLNKKKLNYYMGKLKIFTDIFKLNTYLNFNEYNPIFNYFSNFDSRLSFLFTKKKFTKKKFTKKKFTKKKFTKKKFTKKKFTKKKFT</sequence>
<protein>
    <submittedName>
        <fullName evidence="1">Uncharacterized protein</fullName>
    </submittedName>
</protein>
<evidence type="ECO:0000313" key="1">
    <source>
        <dbReference type="EMBL" id="QHT37694.1"/>
    </source>
</evidence>